<keyword evidence="1" id="KW-0472">Membrane</keyword>
<evidence type="ECO:0000313" key="3">
    <source>
        <dbReference type="Proteomes" id="UP001628646"/>
    </source>
</evidence>
<evidence type="ECO:0000313" key="2">
    <source>
        <dbReference type="EMBL" id="MFL9000008.1"/>
    </source>
</evidence>
<comment type="caution">
    <text evidence="2">The sequence shown here is derived from an EMBL/GenBank/DDBJ whole genome shotgun (WGS) entry which is preliminary data.</text>
</comment>
<sequence length="43" mass="4780">MVSLDHLAVYLGLSWLAIGVLYLAVLTGGFRRQPPEMDFQEAT</sequence>
<dbReference type="EMBL" id="JBJNUY010000006">
    <property type="protein sequence ID" value="MFL9000008.1"/>
    <property type="molecule type" value="Genomic_DNA"/>
</dbReference>
<dbReference type="RefSeq" id="WP_256589444.1">
    <property type="nucleotide sequence ID" value="NZ_CP077078.1"/>
</dbReference>
<organism evidence="2 3">
    <name type="scientific">Pseudomonas azerbaijanorientalis</name>
    <dbReference type="NCBI Taxonomy" id="2842350"/>
    <lineage>
        <taxon>Bacteria</taxon>
        <taxon>Pseudomonadati</taxon>
        <taxon>Pseudomonadota</taxon>
        <taxon>Gammaproteobacteria</taxon>
        <taxon>Pseudomonadales</taxon>
        <taxon>Pseudomonadaceae</taxon>
        <taxon>Pseudomonas</taxon>
    </lineage>
</organism>
<dbReference type="Proteomes" id="UP001628646">
    <property type="component" value="Unassembled WGS sequence"/>
</dbReference>
<reference evidence="2 3" key="1">
    <citation type="submission" date="2024-12" db="EMBL/GenBank/DDBJ databases">
        <title>Pseudomonas species isolated from Lotus nodules promote plant growth.</title>
        <authorList>
            <person name="Yu Y.-H."/>
            <person name="Kurtenbach J."/>
            <person name="Crosbie D."/>
            <person name="Brachmann A."/>
            <person name="Marin M."/>
        </authorList>
    </citation>
    <scope>NUCLEOTIDE SEQUENCE [LARGE SCALE GENOMIC DNA]</scope>
    <source>
        <strain evidence="2 3">PLb11B</strain>
    </source>
</reference>
<keyword evidence="1" id="KW-0812">Transmembrane</keyword>
<keyword evidence="3" id="KW-1185">Reference proteome</keyword>
<gene>
    <name evidence="2" type="ORF">ACJ8NA_15365</name>
</gene>
<proteinExistence type="predicted"/>
<evidence type="ECO:0000256" key="1">
    <source>
        <dbReference type="SAM" id="Phobius"/>
    </source>
</evidence>
<name>A0ABW8W3Y2_9PSED</name>
<keyword evidence="1" id="KW-1133">Transmembrane helix</keyword>
<protein>
    <submittedName>
        <fullName evidence="2">Uncharacterized protein</fullName>
    </submittedName>
</protein>
<feature type="transmembrane region" description="Helical" evidence="1">
    <location>
        <begin position="6"/>
        <end position="30"/>
    </location>
</feature>
<accession>A0ABW8W3Y2</accession>